<feature type="transmembrane region" description="Helical" evidence="5">
    <location>
        <begin position="432"/>
        <end position="452"/>
    </location>
</feature>
<dbReference type="Proteomes" id="UP000318288">
    <property type="component" value="Unassembled WGS sequence"/>
</dbReference>
<dbReference type="GO" id="GO:0016020">
    <property type="term" value="C:membrane"/>
    <property type="evidence" value="ECO:0007669"/>
    <property type="project" value="UniProtKB-SubCell"/>
</dbReference>
<keyword evidence="4 5" id="KW-0472">Membrane</keyword>
<dbReference type="SUPFAM" id="SSF48452">
    <property type="entry name" value="TPR-like"/>
    <property type="match status" value="1"/>
</dbReference>
<feature type="transmembrane region" description="Helical" evidence="5">
    <location>
        <begin position="458"/>
        <end position="478"/>
    </location>
</feature>
<evidence type="ECO:0000256" key="4">
    <source>
        <dbReference type="ARBA" id="ARBA00023136"/>
    </source>
</evidence>
<feature type="transmembrane region" description="Helical" evidence="5">
    <location>
        <begin position="144"/>
        <end position="162"/>
    </location>
</feature>
<dbReference type="Pfam" id="PF04932">
    <property type="entry name" value="Wzy_C"/>
    <property type="match status" value="1"/>
</dbReference>
<dbReference type="AlphaFoldDB" id="A0A5C6FJA4"/>
<feature type="transmembrane region" description="Helical" evidence="5">
    <location>
        <begin position="257"/>
        <end position="275"/>
    </location>
</feature>
<accession>A0A5C6FJA4</accession>
<keyword evidence="8" id="KW-1185">Reference proteome</keyword>
<keyword evidence="7" id="KW-0436">Ligase</keyword>
<name>A0A5C6FJA4_9BACT</name>
<feature type="transmembrane region" description="Helical" evidence="5">
    <location>
        <begin position="57"/>
        <end position="74"/>
    </location>
</feature>
<evidence type="ECO:0000256" key="5">
    <source>
        <dbReference type="SAM" id="Phobius"/>
    </source>
</evidence>
<organism evidence="7 8">
    <name type="scientific">Rubripirellula tenax</name>
    <dbReference type="NCBI Taxonomy" id="2528015"/>
    <lineage>
        <taxon>Bacteria</taxon>
        <taxon>Pseudomonadati</taxon>
        <taxon>Planctomycetota</taxon>
        <taxon>Planctomycetia</taxon>
        <taxon>Pirellulales</taxon>
        <taxon>Pirellulaceae</taxon>
        <taxon>Rubripirellula</taxon>
    </lineage>
</organism>
<feature type="transmembrane region" description="Helical" evidence="5">
    <location>
        <begin position="499"/>
        <end position="519"/>
    </location>
</feature>
<comment type="caution">
    <text evidence="7">The sequence shown here is derived from an EMBL/GenBank/DDBJ whole genome shotgun (WGS) entry which is preliminary data.</text>
</comment>
<dbReference type="InterPro" id="IPR011990">
    <property type="entry name" value="TPR-like_helical_dom_sf"/>
</dbReference>
<dbReference type="Gene3D" id="1.25.40.10">
    <property type="entry name" value="Tetratricopeptide repeat domain"/>
    <property type="match status" value="1"/>
</dbReference>
<dbReference type="PANTHER" id="PTHR37422:SF23">
    <property type="entry name" value="TEICHURONIC ACID BIOSYNTHESIS PROTEIN TUAE"/>
    <property type="match status" value="1"/>
</dbReference>
<gene>
    <name evidence="7" type="ORF">Poly51_04520</name>
</gene>
<evidence type="ECO:0000313" key="8">
    <source>
        <dbReference type="Proteomes" id="UP000318288"/>
    </source>
</evidence>
<comment type="subcellular location">
    <subcellularLocation>
        <location evidence="1">Membrane</location>
        <topology evidence="1">Multi-pass membrane protein</topology>
    </subcellularLocation>
</comment>
<feature type="transmembrane region" description="Helical" evidence="5">
    <location>
        <begin position="26"/>
        <end position="45"/>
    </location>
</feature>
<protein>
    <submittedName>
        <fullName evidence="7">O-Antigen ligase</fullName>
    </submittedName>
</protein>
<evidence type="ECO:0000259" key="6">
    <source>
        <dbReference type="Pfam" id="PF04932"/>
    </source>
</evidence>
<dbReference type="InterPro" id="IPR051533">
    <property type="entry name" value="WaaL-like"/>
</dbReference>
<feature type="transmembrane region" description="Helical" evidence="5">
    <location>
        <begin position="401"/>
        <end position="420"/>
    </location>
</feature>
<evidence type="ECO:0000256" key="2">
    <source>
        <dbReference type="ARBA" id="ARBA00022692"/>
    </source>
</evidence>
<feature type="domain" description="O-antigen ligase-related" evidence="6">
    <location>
        <begin position="262"/>
        <end position="410"/>
    </location>
</feature>
<keyword evidence="2 5" id="KW-0812">Transmembrane</keyword>
<keyword evidence="3 5" id="KW-1133">Transmembrane helix</keyword>
<dbReference type="InterPro" id="IPR007016">
    <property type="entry name" value="O-antigen_ligase-rel_domated"/>
</dbReference>
<reference evidence="7 8" key="1">
    <citation type="submission" date="2019-02" db="EMBL/GenBank/DDBJ databases">
        <title>Deep-cultivation of Planctomycetes and their phenomic and genomic characterization uncovers novel biology.</title>
        <authorList>
            <person name="Wiegand S."/>
            <person name="Jogler M."/>
            <person name="Boedeker C."/>
            <person name="Pinto D."/>
            <person name="Vollmers J."/>
            <person name="Rivas-Marin E."/>
            <person name="Kohn T."/>
            <person name="Peeters S.H."/>
            <person name="Heuer A."/>
            <person name="Rast P."/>
            <person name="Oberbeckmann S."/>
            <person name="Bunk B."/>
            <person name="Jeske O."/>
            <person name="Meyerdierks A."/>
            <person name="Storesund J.E."/>
            <person name="Kallscheuer N."/>
            <person name="Luecker S."/>
            <person name="Lage O.M."/>
            <person name="Pohl T."/>
            <person name="Merkel B.J."/>
            <person name="Hornburger P."/>
            <person name="Mueller R.-W."/>
            <person name="Bruemmer F."/>
            <person name="Labrenz M."/>
            <person name="Spormann A.M."/>
            <person name="Op Den Camp H."/>
            <person name="Overmann J."/>
            <person name="Amann R."/>
            <person name="Jetten M.S.M."/>
            <person name="Mascher T."/>
            <person name="Medema M.H."/>
            <person name="Devos D.P."/>
            <person name="Kaster A.-K."/>
            <person name="Ovreas L."/>
            <person name="Rohde M."/>
            <person name="Galperin M.Y."/>
            <person name="Jogler C."/>
        </authorList>
    </citation>
    <scope>NUCLEOTIDE SEQUENCE [LARGE SCALE GENOMIC DNA]</scope>
    <source>
        <strain evidence="7 8">Poly51</strain>
    </source>
</reference>
<dbReference type="GO" id="GO:0016874">
    <property type="term" value="F:ligase activity"/>
    <property type="evidence" value="ECO:0007669"/>
    <property type="project" value="UniProtKB-KW"/>
</dbReference>
<evidence type="ECO:0000313" key="7">
    <source>
        <dbReference type="EMBL" id="TWU60177.1"/>
    </source>
</evidence>
<proteinExistence type="predicted"/>
<evidence type="ECO:0000256" key="1">
    <source>
        <dbReference type="ARBA" id="ARBA00004141"/>
    </source>
</evidence>
<feature type="transmembrane region" description="Helical" evidence="5">
    <location>
        <begin position="304"/>
        <end position="322"/>
    </location>
</feature>
<dbReference type="EMBL" id="SJPW01000001">
    <property type="protein sequence ID" value="TWU60177.1"/>
    <property type="molecule type" value="Genomic_DNA"/>
</dbReference>
<feature type="transmembrane region" description="Helical" evidence="5">
    <location>
        <begin position="212"/>
        <end position="236"/>
    </location>
</feature>
<evidence type="ECO:0000256" key="3">
    <source>
        <dbReference type="ARBA" id="ARBA00022989"/>
    </source>
</evidence>
<sequence length="876" mass="97060">MMWVARAIVIGALAYGTWLNGATDASTLYRIAIALSTATLLTVVASMGQPSVRMPRIFFALWVVWIVYAAAQTAPVNSVTRYFFRGPASIQDEFVEPGLADLSIDVSGEGADEVVGEVPDESVSSRFQYIPRGTVSLDETRRAITPYLVGFGFALLASRLFTTSASRRVLLWCIAINCTLLAAWGILQRAGGSSDLLPGLSSPYSSPAFSSFIYKNAGAAAILPGAAAAILLVLINRSSIRSRAGYRGSHPMLTRRNITLMLALAVMVIGLTVSLSRGACVSAFIAFVVVALIRRRGYGRVAKYSTIFFAVMVIGVFASSFVTERLTESMQRRLGDVSLDALSTDQRWKHWQDGFTTAVSNFPSGTGLGTYGYATLPYQEETFPYWFREAHNQYLEIFTEMGAIGIVILVAMIVWFLRLCRSGFRDQANGSTVEWASFGIALALMAGIQSVVDFVIAIPANLFVYAVFISTVATRLSLTVDPASKVSLKKTEPRNVTAIVRPILMGVVALASLAPAISLSQQRAIADKALDETILSSANDSQTIEFANEMLSRLDKAIVAAPRNASLWERRAWWHLIAYRVGLMEELQNRGENVVWTSTDPININEFITLTPAENRDATRNVFRSTDSLRQSLEQMQLSASEAIRLNALQTSSYYRSMLVAEFTGLDRSFWKDKSARLSNNDARRLFVNGLMAYLSSDDEQMIDQWNRSLSIDDRNWKPIMQIATTRMTPLRVAERLVPSRSPNLILDLAVANVPDRQTDPKTILPTEFFDPKVARGLIEYCETDSRFDNRLRFQTLAQLHEKLDDFAAAGKYWDMALTEAPENPGYRIRLIEALMKQQKFAEALDQAIVGRSLHPNEKRFRSLVAQSRSGLANQH</sequence>
<dbReference type="PANTHER" id="PTHR37422">
    <property type="entry name" value="TEICHURONIC ACID BIOSYNTHESIS PROTEIN TUAE"/>
    <property type="match status" value="1"/>
</dbReference>
<feature type="transmembrane region" description="Helical" evidence="5">
    <location>
        <begin position="169"/>
        <end position="187"/>
    </location>
</feature>